<reference evidence="2 3" key="1">
    <citation type="submission" date="2014-02" db="EMBL/GenBank/DDBJ databases">
        <title>The small core and large imbalanced accessory genome model reveals a collaborative survival strategy of Sorangium cellulosum strains in nature.</title>
        <authorList>
            <person name="Han K."/>
            <person name="Peng R."/>
            <person name="Blom J."/>
            <person name="Li Y.-Z."/>
        </authorList>
    </citation>
    <scope>NUCLEOTIDE SEQUENCE [LARGE SCALE GENOMIC DNA]</scope>
    <source>
        <strain evidence="2 3">So0007-03</strain>
    </source>
</reference>
<dbReference type="EMBL" id="JEME01002770">
    <property type="protein sequence ID" value="KYG03213.1"/>
    <property type="molecule type" value="Genomic_DNA"/>
</dbReference>
<evidence type="ECO:0000313" key="2">
    <source>
        <dbReference type="EMBL" id="KYG03213.1"/>
    </source>
</evidence>
<comment type="caution">
    <text evidence="2">The sequence shown here is derived from an EMBL/GenBank/DDBJ whole genome shotgun (WGS) entry which is preliminary data.</text>
</comment>
<evidence type="ECO:0000256" key="1">
    <source>
        <dbReference type="SAM" id="MobiDB-lite"/>
    </source>
</evidence>
<protein>
    <submittedName>
        <fullName evidence="2">Uncharacterized protein</fullName>
    </submittedName>
</protein>
<accession>A0A150TEV8</accession>
<feature type="region of interest" description="Disordered" evidence="1">
    <location>
        <begin position="1"/>
        <end position="49"/>
    </location>
</feature>
<proteinExistence type="predicted"/>
<gene>
    <name evidence="2" type="ORF">BE21_52830</name>
</gene>
<organism evidence="2 3">
    <name type="scientific">Sorangium cellulosum</name>
    <name type="common">Polyangium cellulosum</name>
    <dbReference type="NCBI Taxonomy" id="56"/>
    <lineage>
        <taxon>Bacteria</taxon>
        <taxon>Pseudomonadati</taxon>
        <taxon>Myxococcota</taxon>
        <taxon>Polyangia</taxon>
        <taxon>Polyangiales</taxon>
        <taxon>Polyangiaceae</taxon>
        <taxon>Sorangium</taxon>
    </lineage>
</organism>
<name>A0A150TEV8_SORCE</name>
<evidence type="ECO:0000313" key="3">
    <source>
        <dbReference type="Proteomes" id="UP000075502"/>
    </source>
</evidence>
<feature type="compositionally biased region" description="Low complexity" evidence="1">
    <location>
        <begin position="1"/>
        <end position="17"/>
    </location>
</feature>
<sequence length="118" mass="11912">MPLSPSSGISPSGTSRSVARRRPVHAGGGGAPRSARGEGSARRRSSGAITSARAVAISSGPRVTCASSVAFSLSYVSHASRSVGKRSSVAPVAPGGAYVRPHQRVRAVRDGRARVPPA</sequence>
<dbReference type="AlphaFoldDB" id="A0A150TEV8"/>
<dbReference type="Proteomes" id="UP000075502">
    <property type="component" value="Unassembled WGS sequence"/>
</dbReference>